<evidence type="ECO:0000313" key="5">
    <source>
        <dbReference type="Proteomes" id="UP000281594"/>
    </source>
</evidence>
<dbReference type="Proteomes" id="UP000281594">
    <property type="component" value="Unassembled WGS sequence"/>
</dbReference>
<reference evidence="4 5" key="1">
    <citation type="journal article" date="2018" name="J. Biol. Chem.">
        <title>Discovery of the actinoplanic acid pathway in Streptomyces rapamycinicus reveals a genetically conserved synergism with rapamycin.</title>
        <authorList>
            <person name="Mrak P."/>
            <person name="Krastel P."/>
            <person name="Pivk Lukancic P."/>
            <person name="Tao J."/>
            <person name="Pistorius D."/>
            <person name="Moore C.M."/>
        </authorList>
    </citation>
    <scope>NUCLEOTIDE SEQUENCE [LARGE SCALE GENOMIC DNA]</scope>
    <source>
        <strain evidence="4 5">NRRL 5491</strain>
    </source>
</reference>
<feature type="compositionally biased region" description="Basic residues" evidence="1">
    <location>
        <begin position="432"/>
        <end position="442"/>
    </location>
</feature>
<organism evidence="4 5">
    <name type="scientific">Streptomyces rapamycinicus (strain ATCC 29253 / DSM 41530 / NRRL 5491 / AYB-994)</name>
    <name type="common">Streptomyces hygroscopicus (strain ATCC 29253)</name>
    <dbReference type="NCBI Taxonomy" id="1343740"/>
    <lineage>
        <taxon>Bacteria</taxon>
        <taxon>Bacillati</taxon>
        <taxon>Actinomycetota</taxon>
        <taxon>Actinomycetes</taxon>
        <taxon>Kitasatosporales</taxon>
        <taxon>Streptomycetaceae</taxon>
        <taxon>Streptomyces</taxon>
        <taxon>Streptomyces violaceusniger group</taxon>
    </lineage>
</organism>
<sequence>MFTAELVDAAIAKHDRVERRRRLLPARLVVYFVLALCLFARESYEEVLRVLTSGIPGSRALARVNRSSLCRARSRLGEDVLESVFREVAGRLATPDTPGAWWRGLRLLALDGTQFDLPDSVSNGDTFDGPSTTGGLPFGFPQVRAVVLAEIGTHGVLDVRLGGYRDGERSLAYPLAGSTGSGDLVIADRGFWSVEFAHAFTVTGADLLVRLQSNHLGTLQEELPDGSYLSIARPGKDVRLRAAREGRTLPKHTIYRVITFTKDDKVAFLGTTLLDPAQYPAAELIALYRERWEIELAFDEIKNHLGPGGPIRSRTPEGVRQELWAYLAVHHAIRQFAHAAALAGPAVDADRVSYLKCVRIIRRSVPSQLGATTAKLTRSLTEAGQEARSRLLPVRRNRNCPRAIKKPNRWPVLRTRAKRGAVEPGRWAFNQTKKHKSNRRAGRPVLKPSPTPSPP</sequence>
<evidence type="ECO:0000259" key="3">
    <source>
        <dbReference type="Pfam" id="PF13006"/>
    </source>
</evidence>
<dbReference type="KEGG" id="src:M271_06915"/>
<comment type="caution">
    <text evidence="4">The sequence shown here is derived from an EMBL/GenBank/DDBJ whole genome shotgun (WGS) entry which is preliminary data.</text>
</comment>
<feature type="domain" description="Transposase IS4 N-terminal" evidence="3">
    <location>
        <begin position="2"/>
        <end position="86"/>
    </location>
</feature>
<dbReference type="GO" id="GO:0003677">
    <property type="term" value="F:DNA binding"/>
    <property type="evidence" value="ECO:0007669"/>
    <property type="project" value="InterPro"/>
</dbReference>
<gene>
    <name evidence="4" type="ORF">D3C57_136580</name>
</gene>
<dbReference type="PANTHER" id="PTHR37529">
    <property type="entry name" value="TRANSPOSASE INSG FOR INSERTION SEQUENCE ELEMENT IS4-RELATED"/>
    <property type="match status" value="1"/>
</dbReference>
<dbReference type="GO" id="GO:0006313">
    <property type="term" value="P:DNA transposition"/>
    <property type="evidence" value="ECO:0007669"/>
    <property type="project" value="InterPro"/>
</dbReference>
<dbReference type="PANTHER" id="PTHR37529:SF1">
    <property type="entry name" value="TRANSPOSASE INSG FOR INSERTION SEQUENCE ELEMENT IS4-RELATED"/>
    <property type="match status" value="1"/>
</dbReference>
<dbReference type="GO" id="GO:0004803">
    <property type="term" value="F:transposase activity"/>
    <property type="evidence" value="ECO:0007669"/>
    <property type="project" value="InterPro"/>
</dbReference>
<feature type="region of interest" description="Disordered" evidence="1">
    <location>
        <begin position="421"/>
        <end position="455"/>
    </location>
</feature>
<feature type="domain" description="Transposase IS4-like" evidence="2">
    <location>
        <begin position="103"/>
        <end position="329"/>
    </location>
</feature>
<dbReference type="InterPro" id="IPR047952">
    <property type="entry name" value="Transpos_IS4"/>
</dbReference>
<dbReference type="STRING" id="1343740.M271_06915"/>
<dbReference type="InterPro" id="IPR012337">
    <property type="entry name" value="RNaseH-like_sf"/>
</dbReference>
<dbReference type="SUPFAM" id="SSF53098">
    <property type="entry name" value="Ribonuclease H-like"/>
    <property type="match status" value="1"/>
</dbReference>
<dbReference type="EMBL" id="QYCY01000002">
    <property type="protein sequence ID" value="RLV74860.1"/>
    <property type="molecule type" value="Genomic_DNA"/>
</dbReference>
<name>A0A0A0N3Z5_STRRN</name>
<proteinExistence type="predicted"/>
<dbReference type="InterPro" id="IPR002559">
    <property type="entry name" value="Transposase_11"/>
</dbReference>
<evidence type="ECO:0008006" key="6">
    <source>
        <dbReference type="Google" id="ProtNLM"/>
    </source>
</evidence>
<dbReference type="InterPro" id="IPR024473">
    <property type="entry name" value="Transposases_IS4_N"/>
</dbReference>
<evidence type="ECO:0000313" key="4">
    <source>
        <dbReference type="EMBL" id="RLV74860.1"/>
    </source>
</evidence>
<dbReference type="Pfam" id="PF01609">
    <property type="entry name" value="DDE_Tnp_1"/>
    <property type="match status" value="1"/>
</dbReference>
<dbReference type="AlphaFoldDB" id="A0A0A0N3Z5"/>
<dbReference type="NCBIfam" id="NF033592">
    <property type="entry name" value="transpos_IS4_1"/>
    <property type="match status" value="1"/>
</dbReference>
<dbReference type="eggNOG" id="COG3385">
    <property type="taxonomic scope" value="Bacteria"/>
</dbReference>
<dbReference type="Pfam" id="PF13006">
    <property type="entry name" value="Nterm_IS4"/>
    <property type="match status" value="1"/>
</dbReference>
<protein>
    <recommendedName>
        <fullName evidence="6">Transposase</fullName>
    </recommendedName>
</protein>
<evidence type="ECO:0000256" key="1">
    <source>
        <dbReference type="SAM" id="MobiDB-lite"/>
    </source>
</evidence>
<evidence type="ECO:0000259" key="2">
    <source>
        <dbReference type="Pfam" id="PF01609"/>
    </source>
</evidence>
<dbReference type="HOGENOM" id="CLU_028400_1_0_11"/>
<accession>A0A0A0N3Z5</accession>